<protein>
    <submittedName>
        <fullName evidence="1">Uncharacterized protein</fullName>
    </submittedName>
</protein>
<dbReference type="EMBL" id="BARU01033999">
    <property type="protein sequence ID" value="GAH73807.1"/>
    <property type="molecule type" value="Genomic_DNA"/>
</dbReference>
<evidence type="ECO:0000313" key="1">
    <source>
        <dbReference type="EMBL" id="GAH73807.1"/>
    </source>
</evidence>
<comment type="caution">
    <text evidence="1">The sequence shown here is derived from an EMBL/GenBank/DDBJ whole genome shotgun (WGS) entry which is preliminary data.</text>
</comment>
<accession>X1HWG3</accession>
<organism evidence="1">
    <name type="scientific">marine sediment metagenome</name>
    <dbReference type="NCBI Taxonomy" id="412755"/>
    <lineage>
        <taxon>unclassified sequences</taxon>
        <taxon>metagenomes</taxon>
        <taxon>ecological metagenomes</taxon>
    </lineage>
</organism>
<dbReference type="AlphaFoldDB" id="X1HWG3"/>
<gene>
    <name evidence="1" type="ORF">S03H2_53418</name>
</gene>
<reference evidence="1" key="1">
    <citation type="journal article" date="2014" name="Front. Microbiol.">
        <title>High frequency of phylogenetically diverse reductive dehalogenase-homologous genes in deep subseafloor sedimentary metagenomes.</title>
        <authorList>
            <person name="Kawai M."/>
            <person name="Futagami T."/>
            <person name="Toyoda A."/>
            <person name="Takaki Y."/>
            <person name="Nishi S."/>
            <person name="Hori S."/>
            <person name="Arai W."/>
            <person name="Tsubouchi T."/>
            <person name="Morono Y."/>
            <person name="Uchiyama I."/>
            <person name="Ito T."/>
            <person name="Fujiyama A."/>
            <person name="Inagaki F."/>
            <person name="Takami H."/>
        </authorList>
    </citation>
    <scope>NUCLEOTIDE SEQUENCE</scope>
    <source>
        <strain evidence="1">Expedition CK06-06</strain>
    </source>
</reference>
<proteinExistence type="predicted"/>
<name>X1HWG3_9ZZZZ</name>
<sequence>MAFKIKIYTSRKIGIEINETIKKKDEAEKKGKEYIELGGWYRKHKEDRFYPAKSIHHIRILEKRDT</sequence>